<feature type="binding site" evidence="4">
    <location>
        <position position="130"/>
    </location>
    <ligand>
        <name>Zn(2+)</name>
        <dbReference type="ChEBI" id="CHEBI:29105"/>
    </ligand>
</feature>
<reference evidence="6" key="1">
    <citation type="submission" date="2007-11" db="EMBL/GenBank/DDBJ databases">
        <title>Complete sequence of Petroga mobilis SJ95.</title>
        <authorList>
            <consortium name="US DOE Joint Genome Institute"/>
            <person name="Copeland A."/>
            <person name="Lucas S."/>
            <person name="Lapidus A."/>
            <person name="Barry K."/>
            <person name="Glavina del Rio T."/>
            <person name="Dalin E."/>
            <person name="Tice H."/>
            <person name="Pitluck S."/>
            <person name="Meincke L."/>
            <person name="Brettin T."/>
            <person name="Bruce D."/>
            <person name="Detter J.C."/>
            <person name="Han C."/>
            <person name="Kuske C.R."/>
            <person name="Schmutz J."/>
            <person name="Larimer F."/>
            <person name="Land M."/>
            <person name="Hauser L."/>
            <person name="Kyrpides N."/>
            <person name="Mikhailova N."/>
            <person name="Noll K."/>
            <person name="Richardson P."/>
        </authorList>
    </citation>
    <scope>NUCLEOTIDE SEQUENCE [LARGE SCALE GENOMIC DNA]</scope>
    <source>
        <strain evidence="6">SJ95</strain>
    </source>
</reference>
<keyword evidence="7" id="KW-1185">Reference proteome</keyword>
<dbReference type="EC" id="2.3.1.286" evidence="1"/>
<dbReference type="Gene3D" id="3.40.50.1220">
    <property type="entry name" value="TPP-binding domain"/>
    <property type="match status" value="1"/>
</dbReference>
<keyword evidence="4" id="KW-0479">Metal-binding</keyword>
<evidence type="ECO:0000313" key="7">
    <source>
        <dbReference type="Proteomes" id="UP000000789"/>
    </source>
</evidence>
<evidence type="ECO:0000256" key="3">
    <source>
        <dbReference type="ARBA" id="ARBA00023027"/>
    </source>
</evidence>
<feature type="binding site" evidence="4">
    <location>
        <position position="154"/>
    </location>
    <ligand>
        <name>Zn(2+)</name>
        <dbReference type="ChEBI" id="CHEBI:29105"/>
    </ligand>
</feature>
<feature type="binding site" evidence="4">
    <location>
        <position position="133"/>
    </location>
    <ligand>
        <name>Zn(2+)</name>
        <dbReference type="ChEBI" id="CHEBI:29105"/>
    </ligand>
</feature>
<dbReference type="Pfam" id="PF02146">
    <property type="entry name" value="SIR2"/>
    <property type="match status" value="1"/>
</dbReference>
<dbReference type="AlphaFoldDB" id="A9BHU8"/>
<dbReference type="PANTHER" id="PTHR11085">
    <property type="entry name" value="NAD-DEPENDENT PROTEIN DEACYLASE SIRTUIN-5, MITOCHONDRIAL-RELATED"/>
    <property type="match status" value="1"/>
</dbReference>
<dbReference type="GO" id="GO:0046872">
    <property type="term" value="F:metal ion binding"/>
    <property type="evidence" value="ECO:0007669"/>
    <property type="project" value="UniProtKB-KW"/>
</dbReference>
<proteinExistence type="predicted"/>
<dbReference type="STRING" id="403833.Pmob_1359"/>
<sequence>MSEVAKKFAELIYNSNSIAVLSGAGMSTNAGIPDFRGPNGIYTKANIENPERIFDLDYFYLDPSLFYKFHKKFLEYITKAEPTFTHKFLVQLEKEGKLKGIVTQNIDSLHQKAGSKKVYEIHGGCWKNYCTKCKRKYSQEEILEKMNNEVVPKCDNCGGVIKPDIVFFGEPVKYLTESEILMKNSELVLVLGSSLAVIPAAMLPSLTKGKIIVVNKGEISEMYLPPQKVALIVNEELDTFFMQVAKEWVGSGAKGR</sequence>
<accession>A9BHU8</accession>
<dbReference type="InterPro" id="IPR026591">
    <property type="entry name" value="Sirtuin_cat_small_dom_sf"/>
</dbReference>
<keyword evidence="4" id="KW-0862">Zinc</keyword>
<dbReference type="eggNOG" id="COG0846">
    <property type="taxonomic scope" value="Bacteria"/>
</dbReference>
<dbReference type="PROSITE" id="PS50305">
    <property type="entry name" value="SIRTUIN"/>
    <property type="match status" value="1"/>
</dbReference>
<evidence type="ECO:0000256" key="2">
    <source>
        <dbReference type="ARBA" id="ARBA00022679"/>
    </source>
</evidence>
<evidence type="ECO:0000256" key="1">
    <source>
        <dbReference type="ARBA" id="ARBA00012928"/>
    </source>
</evidence>
<feature type="domain" description="Deacetylase sirtuin-type" evidence="5">
    <location>
        <begin position="1"/>
        <end position="239"/>
    </location>
</feature>
<gene>
    <name evidence="6" type="ordered locus">Pmob_1359</name>
</gene>
<evidence type="ECO:0000259" key="5">
    <source>
        <dbReference type="PROSITE" id="PS50305"/>
    </source>
</evidence>
<protein>
    <recommendedName>
        <fullName evidence="1">protein acetyllysine N-acetyltransferase</fullName>
        <ecNumber evidence="1">2.3.1.286</ecNumber>
    </recommendedName>
</protein>
<organism evidence="6 7">
    <name type="scientific">Petrotoga mobilis (strain DSM 10674 / SJ95)</name>
    <dbReference type="NCBI Taxonomy" id="403833"/>
    <lineage>
        <taxon>Bacteria</taxon>
        <taxon>Thermotogati</taxon>
        <taxon>Thermotogota</taxon>
        <taxon>Thermotogae</taxon>
        <taxon>Petrotogales</taxon>
        <taxon>Petrotogaceae</taxon>
        <taxon>Petrotoga</taxon>
    </lineage>
</organism>
<dbReference type="InterPro" id="IPR003000">
    <property type="entry name" value="Sirtuin"/>
</dbReference>
<dbReference type="PANTHER" id="PTHR11085:SF10">
    <property type="entry name" value="NAD-DEPENDENT PROTEIN DEACYLASE SIRTUIN-5, MITOCHONDRIAL-RELATED"/>
    <property type="match status" value="1"/>
</dbReference>
<dbReference type="CDD" id="cd01407">
    <property type="entry name" value="SIR2-fam"/>
    <property type="match status" value="1"/>
</dbReference>
<dbReference type="HOGENOM" id="CLU_023643_3_0_0"/>
<evidence type="ECO:0000313" key="6">
    <source>
        <dbReference type="EMBL" id="ABX32063.1"/>
    </source>
</evidence>
<dbReference type="KEGG" id="pmo:Pmob_1359"/>
<dbReference type="InterPro" id="IPR026590">
    <property type="entry name" value="Ssirtuin_cat_dom"/>
</dbReference>
<dbReference type="EMBL" id="CP000879">
    <property type="protein sequence ID" value="ABX32063.1"/>
    <property type="molecule type" value="Genomic_DNA"/>
</dbReference>
<feature type="binding site" evidence="4">
    <location>
        <position position="157"/>
    </location>
    <ligand>
        <name>Zn(2+)</name>
        <dbReference type="ChEBI" id="CHEBI:29105"/>
    </ligand>
</feature>
<dbReference type="InterPro" id="IPR029035">
    <property type="entry name" value="DHS-like_NAD/FAD-binding_dom"/>
</dbReference>
<dbReference type="SUPFAM" id="SSF52467">
    <property type="entry name" value="DHS-like NAD/FAD-binding domain"/>
    <property type="match status" value="1"/>
</dbReference>
<dbReference type="RefSeq" id="WP_012209162.1">
    <property type="nucleotide sequence ID" value="NC_010003.1"/>
</dbReference>
<feature type="active site" description="Proton acceptor" evidence="4">
    <location>
        <position position="122"/>
    </location>
</feature>
<dbReference type="InterPro" id="IPR050134">
    <property type="entry name" value="NAD-dep_sirtuin_deacylases"/>
</dbReference>
<dbReference type="GO" id="GO:0070403">
    <property type="term" value="F:NAD+ binding"/>
    <property type="evidence" value="ECO:0007669"/>
    <property type="project" value="InterPro"/>
</dbReference>
<evidence type="ECO:0000256" key="4">
    <source>
        <dbReference type="PROSITE-ProRule" id="PRU00236"/>
    </source>
</evidence>
<keyword evidence="3" id="KW-0520">NAD</keyword>
<dbReference type="OrthoDB" id="9800582at2"/>
<dbReference type="Gene3D" id="3.30.1600.10">
    <property type="entry name" value="SIR2/SIRT2 'Small Domain"/>
    <property type="match status" value="1"/>
</dbReference>
<dbReference type="Proteomes" id="UP000000789">
    <property type="component" value="Chromosome"/>
</dbReference>
<name>A9BHU8_PETMO</name>
<dbReference type="GO" id="GO:0017136">
    <property type="term" value="F:histone deacetylase activity, NAD-dependent"/>
    <property type="evidence" value="ECO:0007669"/>
    <property type="project" value="TreeGrafter"/>
</dbReference>
<keyword evidence="2" id="KW-0808">Transferase</keyword>